<dbReference type="PANTHER" id="PTHR21661">
    <property type="entry name" value="EPOXIDE HYDROLASE 1-RELATED"/>
    <property type="match status" value="1"/>
</dbReference>
<evidence type="ECO:0000313" key="6">
    <source>
        <dbReference type="EMBL" id="GGD80203.1"/>
    </source>
</evidence>
<proteinExistence type="inferred from homology"/>
<keyword evidence="7" id="KW-1185">Reference proteome</keyword>
<evidence type="ECO:0000259" key="5">
    <source>
        <dbReference type="Pfam" id="PF06441"/>
    </source>
</evidence>
<dbReference type="Proteomes" id="UP000612349">
    <property type="component" value="Unassembled WGS sequence"/>
</dbReference>
<gene>
    <name evidence="6" type="ORF">GCM10010990_32630</name>
</gene>
<dbReference type="GO" id="GO:0097176">
    <property type="term" value="P:epoxide metabolic process"/>
    <property type="evidence" value="ECO:0007669"/>
    <property type="project" value="TreeGrafter"/>
</dbReference>
<dbReference type="Gene3D" id="3.40.50.1820">
    <property type="entry name" value="alpha/beta hydrolase"/>
    <property type="match status" value="1"/>
</dbReference>
<dbReference type="SUPFAM" id="SSF53474">
    <property type="entry name" value="alpha/beta-Hydrolases"/>
    <property type="match status" value="1"/>
</dbReference>
<evidence type="ECO:0000256" key="3">
    <source>
        <dbReference type="ARBA" id="ARBA00022801"/>
    </source>
</evidence>
<name>A0A916Z8E8_9SPHN</name>
<organism evidence="6 7">
    <name type="scientific">Croceicoccus mobilis</name>
    <dbReference type="NCBI Taxonomy" id="1703339"/>
    <lineage>
        <taxon>Bacteria</taxon>
        <taxon>Pseudomonadati</taxon>
        <taxon>Pseudomonadota</taxon>
        <taxon>Alphaproteobacteria</taxon>
        <taxon>Sphingomonadales</taxon>
        <taxon>Erythrobacteraceae</taxon>
        <taxon>Croceicoccus</taxon>
    </lineage>
</organism>
<evidence type="ECO:0000256" key="2">
    <source>
        <dbReference type="ARBA" id="ARBA00022797"/>
    </source>
</evidence>
<accession>A0A916Z8E8</accession>
<evidence type="ECO:0000256" key="1">
    <source>
        <dbReference type="ARBA" id="ARBA00010088"/>
    </source>
</evidence>
<feature type="active site" description="Proton acceptor" evidence="4">
    <location>
        <position position="366"/>
    </location>
</feature>
<dbReference type="PANTHER" id="PTHR21661:SF35">
    <property type="entry name" value="EPOXIDE HYDROLASE"/>
    <property type="match status" value="1"/>
</dbReference>
<dbReference type="EMBL" id="BMIP01000009">
    <property type="protein sequence ID" value="GGD80203.1"/>
    <property type="molecule type" value="Genomic_DNA"/>
</dbReference>
<feature type="domain" description="Epoxide hydrolase N-terminal" evidence="5">
    <location>
        <begin position="7"/>
        <end position="109"/>
    </location>
</feature>
<dbReference type="GO" id="GO:0004301">
    <property type="term" value="F:epoxide hydrolase activity"/>
    <property type="evidence" value="ECO:0007669"/>
    <property type="project" value="TreeGrafter"/>
</dbReference>
<dbReference type="InterPro" id="IPR010497">
    <property type="entry name" value="Epoxide_hydro_N"/>
</dbReference>
<keyword evidence="2" id="KW-0058">Aromatic hydrocarbons catabolism</keyword>
<feature type="active site" description="Nucleophile" evidence="4">
    <location>
        <position position="175"/>
    </location>
</feature>
<feature type="active site" description="Proton donor" evidence="4">
    <location>
        <position position="305"/>
    </location>
</feature>
<evidence type="ECO:0000313" key="7">
    <source>
        <dbReference type="Proteomes" id="UP000612349"/>
    </source>
</evidence>
<sequence>MVSAPLPFEIAIAPERVDDMRRRIEGASWPGDFGNDDWRYGVNQDWLSDMARYWARDFDWEAQQAKMNRLPQFIADIDGISIHFVHLKSGRPDAIPLILTHGWPWTFWDWHALIEPLVTGERDGPAFDVVVPSLPGVCFSAPLATTGIGLRRIGQLWVKLMAMLGYDRFAAAGGDWGAGVTAELGHAHAEHIIAAHVSLMMLPGLNPATIGPDAFAEDEQWMLARAFEALPTITSHVAVQSADPQTLAYALADSPIGTAAWLWERRRNWSDCDGDVLNAYSRDFLCTTASLYWLTNTIGSSMRIYAEQFKGFGLEIDWPVLNDAAKTIPVPFGVAIAPREVAFLPRAIVAEKTDLRRWQRVPAGGHFLPAEQPGIVLEEYRAFFSSLS</sequence>
<keyword evidence="3 6" id="KW-0378">Hydrolase</keyword>
<dbReference type="PRINTS" id="PR00412">
    <property type="entry name" value="EPOXHYDRLASE"/>
</dbReference>
<comment type="caution">
    <text evidence="6">The sequence shown here is derived from an EMBL/GenBank/DDBJ whole genome shotgun (WGS) entry which is preliminary data.</text>
</comment>
<reference evidence="6" key="2">
    <citation type="submission" date="2020-09" db="EMBL/GenBank/DDBJ databases">
        <authorList>
            <person name="Sun Q."/>
            <person name="Zhou Y."/>
        </authorList>
    </citation>
    <scope>NUCLEOTIDE SEQUENCE</scope>
    <source>
        <strain evidence="6">CGMCC 1.15360</strain>
    </source>
</reference>
<comment type="similarity">
    <text evidence="1">Belongs to the peptidase S33 family.</text>
</comment>
<dbReference type="InterPro" id="IPR000639">
    <property type="entry name" value="Epox_hydrolase-like"/>
</dbReference>
<dbReference type="Pfam" id="PF06441">
    <property type="entry name" value="EHN"/>
    <property type="match status" value="1"/>
</dbReference>
<reference evidence="6" key="1">
    <citation type="journal article" date="2014" name="Int. J. Syst. Evol. Microbiol.">
        <title>Complete genome sequence of Corynebacterium casei LMG S-19264T (=DSM 44701T), isolated from a smear-ripened cheese.</title>
        <authorList>
            <consortium name="US DOE Joint Genome Institute (JGI-PGF)"/>
            <person name="Walter F."/>
            <person name="Albersmeier A."/>
            <person name="Kalinowski J."/>
            <person name="Ruckert C."/>
        </authorList>
    </citation>
    <scope>NUCLEOTIDE SEQUENCE</scope>
    <source>
        <strain evidence="6">CGMCC 1.15360</strain>
    </source>
</reference>
<dbReference type="AlphaFoldDB" id="A0A916Z8E8"/>
<dbReference type="InterPro" id="IPR016292">
    <property type="entry name" value="Epoxide_hydrolase"/>
</dbReference>
<protein>
    <submittedName>
        <fullName evidence="6">Epoxide hydrolase</fullName>
    </submittedName>
</protein>
<dbReference type="PIRSF" id="PIRSF001112">
    <property type="entry name" value="Epoxide_hydrolase"/>
    <property type="match status" value="1"/>
</dbReference>
<dbReference type="InterPro" id="IPR029058">
    <property type="entry name" value="AB_hydrolase_fold"/>
</dbReference>
<evidence type="ECO:0000256" key="4">
    <source>
        <dbReference type="PIRSR" id="PIRSR001112-1"/>
    </source>
</evidence>